<proteinExistence type="predicted"/>
<keyword evidence="3" id="KW-1185">Reference proteome</keyword>
<evidence type="ECO:0000313" key="2">
    <source>
        <dbReference type="EMBL" id="EHR33496.1"/>
    </source>
</evidence>
<dbReference type="HOGENOM" id="CLU_3403921_0_0_9"/>
<dbReference type="EMBL" id="AGEI01000022">
    <property type="protein sequence ID" value="EHR33496.1"/>
    <property type="molecule type" value="Genomic_DNA"/>
</dbReference>
<organism evidence="2 3">
    <name type="scientific">Helcococcus kunzii ATCC 51366</name>
    <dbReference type="NCBI Taxonomy" id="883114"/>
    <lineage>
        <taxon>Bacteria</taxon>
        <taxon>Bacillati</taxon>
        <taxon>Bacillota</taxon>
        <taxon>Tissierellia</taxon>
        <taxon>Tissierellales</taxon>
        <taxon>Peptoniphilaceae</taxon>
        <taxon>Helcococcus</taxon>
    </lineage>
</organism>
<feature type="transmembrane region" description="Helical" evidence="1">
    <location>
        <begin position="7"/>
        <end position="29"/>
    </location>
</feature>
<gene>
    <name evidence="2" type="ORF">HMPREF9709_01095</name>
</gene>
<reference evidence="2 3" key="1">
    <citation type="submission" date="2012-01" db="EMBL/GenBank/DDBJ databases">
        <title>The Genome Sequence of Helcococcus kunzii ATCC 51366.</title>
        <authorList>
            <consortium name="The Broad Institute Genome Sequencing Platform"/>
            <person name="Earl A."/>
            <person name="Ward D."/>
            <person name="Feldgarden M."/>
            <person name="Gevers D."/>
            <person name="Huys G."/>
            <person name="Young S.K."/>
            <person name="Zeng Q."/>
            <person name="Gargeya S."/>
            <person name="Fitzgerald M."/>
            <person name="Haas B."/>
            <person name="Abouelleil A."/>
            <person name="Alvarado L."/>
            <person name="Arachchi H.M."/>
            <person name="Berlin A."/>
            <person name="Chapman S.B."/>
            <person name="Gearin G."/>
            <person name="Goldberg J."/>
            <person name="Griggs A."/>
            <person name="Gujja S."/>
            <person name="Hansen M."/>
            <person name="Heiman D."/>
            <person name="Howarth C."/>
            <person name="Larimer J."/>
            <person name="Lui A."/>
            <person name="MacDonald P.J.P."/>
            <person name="McCowen C."/>
            <person name="Montmayeur A."/>
            <person name="Murphy C."/>
            <person name="Neiman D."/>
            <person name="Pearson M."/>
            <person name="Priest M."/>
            <person name="Roberts A."/>
            <person name="Saif S."/>
            <person name="Shea T."/>
            <person name="Sisk P."/>
            <person name="Stolte C."/>
            <person name="Sykes S."/>
            <person name="Wortman J."/>
            <person name="Nusbaum C."/>
            <person name="Birren B."/>
        </authorList>
    </citation>
    <scope>NUCLEOTIDE SEQUENCE [LARGE SCALE GENOMIC DNA]</scope>
    <source>
        <strain evidence="2 3">ATCC 51366</strain>
    </source>
</reference>
<dbReference type="Proteomes" id="UP000004191">
    <property type="component" value="Unassembled WGS sequence"/>
</dbReference>
<comment type="caution">
    <text evidence="2">The sequence shown here is derived from an EMBL/GenBank/DDBJ whole genome shotgun (WGS) entry which is preliminary data.</text>
</comment>
<name>H3NP34_9FIRM</name>
<keyword evidence="1" id="KW-0812">Transmembrane</keyword>
<evidence type="ECO:0000256" key="1">
    <source>
        <dbReference type="SAM" id="Phobius"/>
    </source>
</evidence>
<protein>
    <submittedName>
        <fullName evidence="2">Uncharacterized protein</fullName>
    </submittedName>
</protein>
<evidence type="ECO:0000313" key="3">
    <source>
        <dbReference type="Proteomes" id="UP000004191"/>
    </source>
</evidence>
<dbReference type="AlphaFoldDB" id="H3NP34"/>
<keyword evidence="1" id="KW-0472">Membrane</keyword>
<keyword evidence="1" id="KW-1133">Transmembrane helix</keyword>
<dbReference type="STRING" id="883114.HMPREF9709_01095"/>
<accession>H3NP34</accession>
<sequence length="30" mass="3272">MYSLNESLCIAILTIVTFGALVLNIYVLAL</sequence>